<feature type="region of interest" description="Disordered" evidence="4">
    <location>
        <begin position="95"/>
        <end position="153"/>
    </location>
</feature>
<dbReference type="InterPro" id="IPR009057">
    <property type="entry name" value="Homeodomain-like_sf"/>
</dbReference>
<keyword evidence="2" id="KW-0804">Transcription</keyword>
<dbReference type="PROSITE" id="PS51294">
    <property type="entry name" value="HTH_MYB"/>
    <property type="match status" value="1"/>
</dbReference>
<feature type="region of interest" description="Disordered" evidence="4">
    <location>
        <begin position="211"/>
        <end position="322"/>
    </location>
</feature>
<dbReference type="Proteomes" id="UP001165060">
    <property type="component" value="Unassembled WGS sequence"/>
</dbReference>
<dbReference type="CDD" id="cd00167">
    <property type="entry name" value="SANT"/>
    <property type="match status" value="1"/>
</dbReference>
<evidence type="ECO:0000256" key="4">
    <source>
        <dbReference type="SAM" id="MobiDB-lite"/>
    </source>
</evidence>
<dbReference type="PROSITE" id="PS50090">
    <property type="entry name" value="MYB_LIKE"/>
    <property type="match status" value="1"/>
</dbReference>
<dbReference type="SUPFAM" id="SSF46689">
    <property type="entry name" value="Homeodomain-like"/>
    <property type="match status" value="1"/>
</dbReference>
<keyword evidence="9" id="KW-1185">Reference proteome</keyword>
<evidence type="ECO:0000256" key="3">
    <source>
        <dbReference type="ARBA" id="ARBA00023242"/>
    </source>
</evidence>
<dbReference type="PANTHER" id="PTHR44042:SF67">
    <property type="entry name" value="MYB-LIKE PROTEIN I"/>
    <property type="match status" value="1"/>
</dbReference>
<evidence type="ECO:0000259" key="7">
    <source>
        <dbReference type="PROSITE" id="PS51294"/>
    </source>
</evidence>
<accession>A0ABQ6MDI0</accession>
<dbReference type="Pfam" id="PF00249">
    <property type="entry name" value="Myb_DNA-binding"/>
    <property type="match status" value="1"/>
</dbReference>
<keyword evidence="1" id="KW-0805">Transcription regulation</keyword>
<feature type="domain" description="HTH myb-type" evidence="7">
    <location>
        <begin position="157"/>
        <end position="205"/>
    </location>
</feature>
<proteinExistence type="predicted"/>
<dbReference type="SMART" id="SM00717">
    <property type="entry name" value="SANT"/>
    <property type="match status" value="1"/>
</dbReference>
<feature type="compositionally biased region" description="Basic and acidic residues" evidence="4">
    <location>
        <begin position="138"/>
        <end position="153"/>
    </location>
</feature>
<reference evidence="8 9" key="1">
    <citation type="journal article" date="2023" name="Commun. Biol.">
        <title>Genome analysis of Parmales, the sister group of diatoms, reveals the evolutionary specialization of diatoms from phago-mixotrophs to photoautotrophs.</title>
        <authorList>
            <person name="Ban H."/>
            <person name="Sato S."/>
            <person name="Yoshikawa S."/>
            <person name="Yamada K."/>
            <person name="Nakamura Y."/>
            <person name="Ichinomiya M."/>
            <person name="Sato N."/>
            <person name="Blanc-Mathieu R."/>
            <person name="Endo H."/>
            <person name="Kuwata A."/>
            <person name="Ogata H."/>
        </authorList>
    </citation>
    <scope>NUCLEOTIDE SEQUENCE [LARGE SCALE GENOMIC DNA]</scope>
</reference>
<dbReference type="PANTHER" id="PTHR44042">
    <property type="entry name" value="DUPLICATED HOMEODOMAIN-LIKE SUPERFAMILY PROTEIN-RELATED"/>
    <property type="match status" value="1"/>
</dbReference>
<dbReference type="NCBIfam" id="TIGR01557">
    <property type="entry name" value="myb_SHAQKYF"/>
    <property type="match status" value="1"/>
</dbReference>
<evidence type="ECO:0000256" key="1">
    <source>
        <dbReference type="ARBA" id="ARBA00023015"/>
    </source>
</evidence>
<feature type="compositionally biased region" description="Low complexity" evidence="4">
    <location>
        <begin position="270"/>
        <end position="285"/>
    </location>
</feature>
<gene>
    <name evidence="8" type="ORF">TeGR_g1250</name>
</gene>
<dbReference type="InterPro" id="IPR006447">
    <property type="entry name" value="Myb_dom_plants"/>
</dbReference>
<dbReference type="InterPro" id="IPR017884">
    <property type="entry name" value="SANT_dom"/>
</dbReference>
<dbReference type="EMBL" id="BRYB01000149">
    <property type="protein sequence ID" value="GMI24082.1"/>
    <property type="molecule type" value="Genomic_DNA"/>
</dbReference>
<feature type="domain" description="SANT" evidence="6">
    <location>
        <begin position="158"/>
        <end position="205"/>
    </location>
</feature>
<feature type="domain" description="Myb-like" evidence="5">
    <location>
        <begin position="151"/>
        <end position="201"/>
    </location>
</feature>
<dbReference type="PROSITE" id="PS51293">
    <property type="entry name" value="SANT"/>
    <property type="match status" value="1"/>
</dbReference>
<name>A0ABQ6MDI0_9STRA</name>
<feature type="compositionally biased region" description="Low complexity" evidence="4">
    <location>
        <begin position="95"/>
        <end position="110"/>
    </location>
</feature>
<comment type="caution">
    <text evidence="8">The sequence shown here is derived from an EMBL/GenBank/DDBJ whole genome shotgun (WGS) entry which is preliminary data.</text>
</comment>
<evidence type="ECO:0000313" key="9">
    <source>
        <dbReference type="Proteomes" id="UP001165060"/>
    </source>
</evidence>
<organism evidence="8 9">
    <name type="scientific">Tetraparma gracilis</name>
    <dbReference type="NCBI Taxonomy" id="2962635"/>
    <lineage>
        <taxon>Eukaryota</taxon>
        <taxon>Sar</taxon>
        <taxon>Stramenopiles</taxon>
        <taxon>Ochrophyta</taxon>
        <taxon>Bolidophyceae</taxon>
        <taxon>Parmales</taxon>
        <taxon>Triparmaceae</taxon>
        <taxon>Tetraparma</taxon>
    </lineage>
</organism>
<evidence type="ECO:0000259" key="5">
    <source>
        <dbReference type="PROSITE" id="PS50090"/>
    </source>
</evidence>
<dbReference type="Gene3D" id="1.10.10.60">
    <property type="entry name" value="Homeodomain-like"/>
    <property type="match status" value="1"/>
</dbReference>
<sequence length="322" mass="33286">MVNAPWAALGLDASTSALAYAAINPFTASSGDGGALMEGEGMGQLRGVPVTEGMEIVHHGFDGEEMGLGMGAGMPSGGMAGGMGGEILYDKMGGAPAPAAKARPGAGRSRQPSKKHSATVAENKRGGFKKDKPKAKKKSDSPKSKIQKVDESGERWGRWTDLEHTHFLDGLAKYGKKWKLISGMIETRSVVQIRSHAQKYFKRKAEGRDIQSVLPGEGEDVGAGGAGSEGQAAASKPEQAARMEVDEDDILVAAGAQEERKSGESGTVVSNSGSSAGSANSSANSSPPPGRGVAGKGVGDIGEQMRRSSDVDLFAEPLLTFD</sequence>
<keyword evidence="3" id="KW-0539">Nucleus</keyword>
<evidence type="ECO:0000259" key="6">
    <source>
        <dbReference type="PROSITE" id="PS51293"/>
    </source>
</evidence>
<evidence type="ECO:0000256" key="2">
    <source>
        <dbReference type="ARBA" id="ARBA00023163"/>
    </source>
</evidence>
<dbReference type="InterPro" id="IPR001005">
    <property type="entry name" value="SANT/Myb"/>
</dbReference>
<protein>
    <submittedName>
        <fullName evidence="8">Uncharacterized protein</fullName>
    </submittedName>
</protein>
<evidence type="ECO:0000313" key="8">
    <source>
        <dbReference type="EMBL" id="GMI24082.1"/>
    </source>
</evidence>
<dbReference type="InterPro" id="IPR017930">
    <property type="entry name" value="Myb_dom"/>
</dbReference>